<sequence>MDVGLRWLPVWSSSPVKDSAPKVSGESNSPFHRMIWELFSISLWDKATILGTSDPNRPSVPLVCGHLSQSIWSGPLGTFNRCIAILIFR</sequence>
<accession>A0AAV7DTM3</accession>
<protein>
    <submittedName>
        <fullName evidence="1">Uncharacterized protein</fullName>
    </submittedName>
</protein>
<dbReference type="Proteomes" id="UP000825729">
    <property type="component" value="Unassembled WGS sequence"/>
</dbReference>
<dbReference type="AlphaFoldDB" id="A0AAV7DTM3"/>
<comment type="caution">
    <text evidence="1">The sequence shown here is derived from an EMBL/GenBank/DDBJ whole genome shotgun (WGS) entry which is preliminary data.</text>
</comment>
<reference evidence="1 2" key="1">
    <citation type="submission" date="2021-07" db="EMBL/GenBank/DDBJ databases">
        <title>The Aristolochia fimbriata genome: insights into angiosperm evolution, floral development and chemical biosynthesis.</title>
        <authorList>
            <person name="Jiao Y."/>
        </authorList>
    </citation>
    <scope>NUCLEOTIDE SEQUENCE [LARGE SCALE GENOMIC DNA]</scope>
    <source>
        <strain evidence="1">IBCAS-2021</strain>
        <tissue evidence="1">Leaf</tissue>
    </source>
</reference>
<evidence type="ECO:0000313" key="1">
    <source>
        <dbReference type="EMBL" id="KAG9438881.1"/>
    </source>
</evidence>
<keyword evidence="2" id="KW-1185">Reference proteome</keyword>
<gene>
    <name evidence="1" type="ORF">H6P81_021179</name>
</gene>
<organism evidence="1 2">
    <name type="scientific">Aristolochia fimbriata</name>
    <name type="common">White veined hardy Dutchman's pipe vine</name>
    <dbReference type="NCBI Taxonomy" id="158543"/>
    <lineage>
        <taxon>Eukaryota</taxon>
        <taxon>Viridiplantae</taxon>
        <taxon>Streptophyta</taxon>
        <taxon>Embryophyta</taxon>
        <taxon>Tracheophyta</taxon>
        <taxon>Spermatophyta</taxon>
        <taxon>Magnoliopsida</taxon>
        <taxon>Magnoliidae</taxon>
        <taxon>Piperales</taxon>
        <taxon>Aristolochiaceae</taxon>
        <taxon>Aristolochia</taxon>
    </lineage>
</organism>
<evidence type="ECO:0000313" key="2">
    <source>
        <dbReference type="Proteomes" id="UP000825729"/>
    </source>
</evidence>
<name>A0AAV7DTM3_ARIFI</name>
<dbReference type="EMBL" id="JAINDJ010000009">
    <property type="protein sequence ID" value="KAG9438881.1"/>
    <property type="molecule type" value="Genomic_DNA"/>
</dbReference>
<proteinExistence type="predicted"/>